<protein>
    <recommendedName>
        <fullName evidence="3">DUF6821 domain-containing protein</fullName>
    </recommendedName>
</protein>
<dbReference type="OrthoDB" id="766965at2759"/>
<feature type="compositionally biased region" description="Basic and acidic residues" evidence="1">
    <location>
        <begin position="97"/>
        <end position="113"/>
    </location>
</feature>
<feature type="transmembrane region" description="Helical" evidence="2">
    <location>
        <begin position="151"/>
        <end position="173"/>
    </location>
</feature>
<proteinExistence type="predicted"/>
<dbReference type="InterPro" id="IPR045883">
    <property type="entry name" value="At4g13530-like"/>
</dbReference>
<dbReference type="Pfam" id="PF20705">
    <property type="entry name" value="DUF6821"/>
    <property type="match status" value="1"/>
</dbReference>
<evidence type="ECO:0000256" key="2">
    <source>
        <dbReference type="SAM" id="Phobius"/>
    </source>
</evidence>
<gene>
    <name evidence="4" type="ORF">ZOSMA_185G00520</name>
</gene>
<dbReference type="AlphaFoldDB" id="A0A0K9PQ87"/>
<keyword evidence="2" id="KW-0472">Membrane</keyword>
<evidence type="ECO:0000259" key="3">
    <source>
        <dbReference type="Pfam" id="PF20705"/>
    </source>
</evidence>
<feature type="region of interest" description="Disordered" evidence="1">
    <location>
        <begin position="97"/>
        <end position="128"/>
    </location>
</feature>
<evidence type="ECO:0000313" key="4">
    <source>
        <dbReference type="EMBL" id="KMZ71233.1"/>
    </source>
</evidence>
<sequence>MDLNLDEWELVSDDGLLNGRKKKKNSVKEFREAPVSDDGFVNEREKEKSIPKEIMEIPKSDMDLIKEISKIPKETTSHEEVISGALSYNKKVQDPKFADMEIAPEKDADADDKAEAEEDEGDRKDGDPVKKDRCCWDGFGLNIWKWRLTGIGALCSIGVAAAATTTIYMFILGSTQRQKQHHMNQKLPLKICPDDKNIKGAIVQHATRLHHATMAAARGLPATRANISFGGYYDGSF</sequence>
<dbReference type="PANTHER" id="PTHR33646">
    <property type="entry name" value="GB|AAF00631.1"/>
    <property type="match status" value="1"/>
</dbReference>
<feature type="region of interest" description="Disordered" evidence="1">
    <location>
        <begin position="23"/>
        <end position="49"/>
    </location>
</feature>
<keyword evidence="2" id="KW-0812">Transmembrane</keyword>
<dbReference type="Proteomes" id="UP000036987">
    <property type="component" value="Unassembled WGS sequence"/>
</dbReference>
<reference evidence="5" key="1">
    <citation type="journal article" date="2016" name="Nature">
        <title>The genome of the seagrass Zostera marina reveals angiosperm adaptation to the sea.</title>
        <authorList>
            <person name="Olsen J.L."/>
            <person name="Rouze P."/>
            <person name="Verhelst B."/>
            <person name="Lin Y.-C."/>
            <person name="Bayer T."/>
            <person name="Collen J."/>
            <person name="Dattolo E."/>
            <person name="De Paoli E."/>
            <person name="Dittami S."/>
            <person name="Maumus F."/>
            <person name="Michel G."/>
            <person name="Kersting A."/>
            <person name="Lauritano C."/>
            <person name="Lohaus R."/>
            <person name="Toepel M."/>
            <person name="Tonon T."/>
            <person name="Vanneste K."/>
            <person name="Amirebrahimi M."/>
            <person name="Brakel J."/>
            <person name="Bostroem C."/>
            <person name="Chovatia M."/>
            <person name="Grimwood J."/>
            <person name="Jenkins J.W."/>
            <person name="Jueterbock A."/>
            <person name="Mraz A."/>
            <person name="Stam W.T."/>
            <person name="Tice H."/>
            <person name="Bornberg-Bauer E."/>
            <person name="Green P.J."/>
            <person name="Pearson G.A."/>
            <person name="Procaccini G."/>
            <person name="Duarte C.M."/>
            <person name="Schmutz J."/>
            <person name="Reusch T.B.H."/>
            <person name="Van de Peer Y."/>
        </authorList>
    </citation>
    <scope>NUCLEOTIDE SEQUENCE [LARGE SCALE GENOMIC DNA]</scope>
    <source>
        <strain evidence="5">cv. Finnish</strain>
    </source>
</reference>
<evidence type="ECO:0000256" key="1">
    <source>
        <dbReference type="SAM" id="MobiDB-lite"/>
    </source>
</evidence>
<dbReference type="OMA" id="GTQQRHK"/>
<keyword evidence="5" id="KW-1185">Reference proteome</keyword>
<keyword evidence="2" id="KW-1133">Transmembrane helix</keyword>
<accession>A0A0K9PQ87</accession>
<evidence type="ECO:0000313" key="5">
    <source>
        <dbReference type="Proteomes" id="UP000036987"/>
    </source>
</evidence>
<feature type="domain" description="DUF6821" evidence="3">
    <location>
        <begin position="109"/>
        <end position="235"/>
    </location>
</feature>
<comment type="caution">
    <text evidence="4">The sequence shown here is derived from an EMBL/GenBank/DDBJ whole genome shotgun (WGS) entry which is preliminary data.</text>
</comment>
<name>A0A0K9PQ87_ZOSMR</name>
<dbReference type="InterPro" id="IPR049224">
    <property type="entry name" value="DUF6821"/>
</dbReference>
<dbReference type="EMBL" id="LFYR01000684">
    <property type="protein sequence ID" value="KMZ71233.1"/>
    <property type="molecule type" value="Genomic_DNA"/>
</dbReference>
<organism evidence="4 5">
    <name type="scientific">Zostera marina</name>
    <name type="common">Eelgrass</name>
    <dbReference type="NCBI Taxonomy" id="29655"/>
    <lineage>
        <taxon>Eukaryota</taxon>
        <taxon>Viridiplantae</taxon>
        <taxon>Streptophyta</taxon>
        <taxon>Embryophyta</taxon>
        <taxon>Tracheophyta</taxon>
        <taxon>Spermatophyta</taxon>
        <taxon>Magnoliopsida</taxon>
        <taxon>Liliopsida</taxon>
        <taxon>Zosteraceae</taxon>
        <taxon>Zostera</taxon>
    </lineage>
</organism>
<dbReference type="PANTHER" id="PTHR33646:SF2">
    <property type="entry name" value="F20H23.8 PROTEIN"/>
    <property type="match status" value="1"/>
</dbReference>